<feature type="transmembrane region" description="Helical" evidence="1">
    <location>
        <begin position="350"/>
        <end position="380"/>
    </location>
</feature>
<evidence type="ECO:0000256" key="1">
    <source>
        <dbReference type="SAM" id="Phobius"/>
    </source>
</evidence>
<dbReference type="Proteomes" id="UP001148203">
    <property type="component" value="Unassembled WGS sequence"/>
</dbReference>
<feature type="domain" description="Dermonecrotic toxin N-terminal" evidence="2">
    <location>
        <begin position="24"/>
        <end position="280"/>
    </location>
</feature>
<dbReference type="CDD" id="cd14729">
    <property type="entry name" value="RtxA-like"/>
    <property type="match status" value="1"/>
</dbReference>
<evidence type="ECO:0000259" key="2">
    <source>
        <dbReference type="Pfam" id="PF20178"/>
    </source>
</evidence>
<comment type="caution">
    <text evidence="3">The sequence shown here is derived from an EMBL/GenBank/DDBJ whole genome shotgun (WGS) entry which is preliminary data.</text>
</comment>
<sequence length="860" mass="95142">MSADTAPTELHATLDSLARTVIGRIPDLQRMANQVARHLLEPLGIHDDPDTFYWHRFSNADSSSRSYNGFEHAGPPTESMTFTELLMHRFSAHDQDNADLLNLWGGFYRDGPDAAKYDERNEIRLLPQRVLPALWRVDFSAAYHQALSHFWQVDADNMRTLVRITALSSAIATNQAGRLTREQVQIACDGLGVDQPMALTLAELAGERTARAGTTVSSLHLAGHGLVSTLCIAAPSGARMLYLAGATPAFMAFDDERSLQQWLQQQLRSDQERERLLSHCAIVEPAVAQAREKTLLGLANLQLKAFARKLELKPLSADACAWLRDGVHQQMLTQADLLLRSNADLRKQLWIGYLSVGLRLVGPMAALAWPVALVVVVAGTANLGLNIEQAFRAHSTAERKAALIGAIMGGVELLLNLTLLIPAAWPSAQALEPLQVSLPAELPVPPVVDAQGVFVLESGQYIHLDGMVYRVRFDASLQSWLVVDPERPFSFNGNYPVRLNSQLEWEQVEGANLRGGGANQSTAQVAPVEIPMEYAFSTPLANYEVPLAARDSTRQLLSNEFRRMLSGDYYFPESPLNEVKDNLERLRAELLADATRFIDRLPTTLPRTGLYYPDLELPATVAFRRLFDEAEGVVVGEAHSSIASKRFLMENMQAMARNGVETLYLEHLMSDLHQLDLDLFARTGNMTHALEDYLRDLDVGHHTDPTGEYTYMQLVKTAQKRAIRVRALDCAASYRLDGLDMTSGTLRQKIFSYYASRVIRPRQAAPGRGKWVALVGNTHVCRYKGVPGLAQLKNVTGLRIVDAGVGQATNMTPDPGEYFASSMGNPDGVVRADWRLAIQTRTLPYRYLDPSLAPPGVLQP</sequence>
<keyword evidence="4" id="KW-1185">Reference proteome</keyword>
<dbReference type="RefSeq" id="WP_273911521.1">
    <property type="nucleotide sequence ID" value="NZ_JAMDGX010000042.1"/>
</dbReference>
<feature type="transmembrane region" description="Helical" evidence="1">
    <location>
        <begin position="401"/>
        <end position="425"/>
    </location>
</feature>
<gene>
    <name evidence="3" type="ORF">M5G11_19470</name>
</gene>
<accession>A0ABT5NX03</accession>
<dbReference type="Gene3D" id="3.40.50.11550">
    <property type="match status" value="1"/>
</dbReference>
<evidence type="ECO:0000313" key="4">
    <source>
        <dbReference type="Proteomes" id="UP001148203"/>
    </source>
</evidence>
<reference evidence="3 4" key="1">
    <citation type="submission" date="2022-05" db="EMBL/GenBank/DDBJ databases">
        <title>Novel Pseudomonas spp. Isolated from a Rainbow Trout Aquaculture Facility.</title>
        <authorList>
            <person name="Testerman T."/>
            <person name="Graf J."/>
        </authorList>
    </citation>
    <scope>NUCLEOTIDE SEQUENCE [LARGE SCALE GENOMIC DNA]</scope>
    <source>
        <strain evidence="3 4">ID681</strain>
    </source>
</reference>
<dbReference type="Pfam" id="PF20178">
    <property type="entry name" value="ToxA_N"/>
    <property type="match status" value="1"/>
</dbReference>
<keyword evidence="1" id="KW-0472">Membrane</keyword>
<name>A0ABT5NX03_9PSED</name>
<evidence type="ECO:0000313" key="3">
    <source>
        <dbReference type="EMBL" id="MDD0992713.1"/>
    </source>
</evidence>
<dbReference type="EMBL" id="JAMDGY010000065">
    <property type="protein sequence ID" value="MDD0992713.1"/>
    <property type="molecule type" value="Genomic_DNA"/>
</dbReference>
<protein>
    <submittedName>
        <fullName evidence="3">Membrane-targeted effector domain-containing toxin</fullName>
    </submittedName>
</protein>
<keyword evidence="1" id="KW-1133">Transmembrane helix</keyword>
<dbReference type="InterPro" id="IPR046673">
    <property type="entry name" value="ToxA_N"/>
</dbReference>
<organism evidence="3 4">
    <name type="scientific">Pseudomonas fontis</name>
    <dbReference type="NCBI Taxonomy" id="2942633"/>
    <lineage>
        <taxon>Bacteria</taxon>
        <taxon>Pseudomonadati</taxon>
        <taxon>Pseudomonadota</taxon>
        <taxon>Gammaproteobacteria</taxon>
        <taxon>Pseudomonadales</taxon>
        <taxon>Pseudomonadaceae</taxon>
        <taxon>Pseudomonas</taxon>
    </lineage>
</organism>
<keyword evidence="1" id="KW-0812">Transmembrane</keyword>
<dbReference type="SUPFAM" id="SSF159501">
    <property type="entry name" value="EreA/ChaN-like"/>
    <property type="match status" value="1"/>
</dbReference>
<proteinExistence type="predicted"/>